<evidence type="ECO:0000313" key="6">
    <source>
        <dbReference type="Proteomes" id="UP001597178"/>
    </source>
</evidence>
<accession>A0ABW3ZRQ8</accession>
<dbReference type="InterPro" id="IPR041916">
    <property type="entry name" value="Anti_sigma_zinc_sf"/>
</dbReference>
<evidence type="ECO:0000313" key="5">
    <source>
        <dbReference type="EMBL" id="MFD1360939.1"/>
    </source>
</evidence>
<evidence type="ECO:0000256" key="2">
    <source>
        <dbReference type="ARBA" id="ARBA00024438"/>
    </source>
</evidence>
<keyword evidence="3" id="KW-1133">Transmembrane helix</keyword>
<protein>
    <recommendedName>
        <fullName evidence="2">Anti-sigma-W factor RsiW</fullName>
    </recommendedName>
</protein>
<organism evidence="5 6">
    <name type="scientific">Lentibacillus salinarum</name>
    <dbReference type="NCBI Taxonomy" id="446820"/>
    <lineage>
        <taxon>Bacteria</taxon>
        <taxon>Bacillati</taxon>
        <taxon>Bacillota</taxon>
        <taxon>Bacilli</taxon>
        <taxon>Bacillales</taxon>
        <taxon>Bacillaceae</taxon>
        <taxon>Lentibacillus</taxon>
    </lineage>
</organism>
<keyword evidence="3" id="KW-0472">Membrane</keyword>
<keyword evidence="3" id="KW-0812">Transmembrane</keyword>
<evidence type="ECO:0000259" key="4">
    <source>
        <dbReference type="Pfam" id="PF13490"/>
    </source>
</evidence>
<dbReference type="InterPro" id="IPR027383">
    <property type="entry name" value="Znf_put"/>
</dbReference>
<reference evidence="6" key="1">
    <citation type="journal article" date="2019" name="Int. J. Syst. Evol. Microbiol.">
        <title>The Global Catalogue of Microorganisms (GCM) 10K type strain sequencing project: providing services to taxonomists for standard genome sequencing and annotation.</title>
        <authorList>
            <consortium name="The Broad Institute Genomics Platform"/>
            <consortium name="The Broad Institute Genome Sequencing Center for Infectious Disease"/>
            <person name="Wu L."/>
            <person name="Ma J."/>
        </authorList>
    </citation>
    <scope>NUCLEOTIDE SEQUENCE [LARGE SCALE GENOMIC DNA]</scope>
    <source>
        <strain evidence="6">CCUG 54822</strain>
    </source>
</reference>
<feature type="transmembrane region" description="Helical" evidence="3">
    <location>
        <begin position="89"/>
        <end position="108"/>
    </location>
</feature>
<comment type="similarity">
    <text evidence="1">Belongs to the zinc-associated anti-sigma factor (ZAS) superfamily. Anti-sigma-W factor family.</text>
</comment>
<dbReference type="EMBL" id="JBHTNH010000004">
    <property type="protein sequence ID" value="MFD1360939.1"/>
    <property type="molecule type" value="Genomic_DNA"/>
</dbReference>
<sequence length="215" mass="23996">MDCSTEAIQLMHQYLDGDLVKQEEDKLRVHLEECEACQKHFHELKRTITLVQSTGQIAAPDDFADHVMKRLPAEKKSVKSMRWFKAHPILTSAAIFFVFIFSGLVSAWHQSDELVVSKQENLEIHGDTVIVPEGVTVSGDLVVKNGNLRIDGTVDGDVQLVNGELIGDDKAEGSELMASAGEVNGELHEVDRVFEWLWFHLKDLAGNIFLLDESG</sequence>
<name>A0ABW3ZRQ8_9BACI</name>
<dbReference type="RefSeq" id="WP_382398021.1">
    <property type="nucleotide sequence ID" value="NZ_JBHTNH010000004.1"/>
</dbReference>
<dbReference type="Gene3D" id="1.10.10.1320">
    <property type="entry name" value="Anti-sigma factor, zinc-finger domain"/>
    <property type="match status" value="1"/>
</dbReference>
<dbReference type="Pfam" id="PF13490">
    <property type="entry name" value="zf-HC2"/>
    <property type="match status" value="1"/>
</dbReference>
<dbReference type="Proteomes" id="UP001597178">
    <property type="component" value="Unassembled WGS sequence"/>
</dbReference>
<proteinExistence type="inferred from homology"/>
<comment type="caution">
    <text evidence="5">The sequence shown here is derived from an EMBL/GenBank/DDBJ whole genome shotgun (WGS) entry which is preliminary data.</text>
</comment>
<evidence type="ECO:0000256" key="1">
    <source>
        <dbReference type="ARBA" id="ARBA00024353"/>
    </source>
</evidence>
<keyword evidence="6" id="KW-1185">Reference proteome</keyword>
<gene>
    <name evidence="5" type="ORF">ACFQ4A_04560</name>
</gene>
<evidence type="ECO:0000256" key="3">
    <source>
        <dbReference type="SAM" id="Phobius"/>
    </source>
</evidence>
<feature type="domain" description="Putative zinc-finger" evidence="4">
    <location>
        <begin position="5"/>
        <end position="38"/>
    </location>
</feature>